<dbReference type="EMBL" id="KV878213">
    <property type="protein sequence ID" value="OJJ34260.1"/>
    <property type="molecule type" value="Genomic_DNA"/>
</dbReference>
<proteinExistence type="inferred from homology"/>
<evidence type="ECO:0000313" key="12">
    <source>
        <dbReference type="EMBL" id="OJJ34260.1"/>
    </source>
</evidence>
<dbReference type="InterPro" id="IPR036612">
    <property type="entry name" value="KH_dom_type_1_sf"/>
</dbReference>
<dbReference type="Gene3D" id="2.40.50.100">
    <property type="match status" value="1"/>
</dbReference>
<dbReference type="InterPro" id="IPR032742">
    <property type="entry name" value="Iec3_N"/>
</dbReference>
<reference evidence="13" key="1">
    <citation type="journal article" date="2017" name="Genome Biol.">
        <title>Comparative genomics reveals high biological diversity and specific adaptations in the industrially and medically important fungal genus Aspergillus.</title>
        <authorList>
            <person name="de Vries R.P."/>
            <person name="Riley R."/>
            <person name="Wiebenga A."/>
            <person name="Aguilar-Osorio G."/>
            <person name="Amillis S."/>
            <person name="Uchima C.A."/>
            <person name="Anderluh G."/>
            <person name="Asadollahi M."/>
            <person name="Askin M."/>
            <person name="Barry K."/>
            <person name="Battaglia E."/>
            <person name="Bayram O."/>
            <person name="Benocci T."/>
            <person name="Braus-Stromeyer S.A."/>
            <person name="Caldana C."/>
            <person name="Canovas D."/>
            <person name="Cerqueira G.C."/>
            <person name="Chen F."/>
            <person name="Chen W."/>
            <person name="Choi C."/>
            <person name="Clum A."/>
            <person name="Dos Santos R.A."/>
            <person name="Damasio A.R."/>
            <person name="Diallinas G."/>
            <person name="Emri T."/>
            <person name="Fekete E."/>
            <person name="Flipphi M."/>
            <person name="Freyberg S."/>
            <person name="Gallo A."/>
            <person name="Gournas C."/>
            <person name="Habgood R."/>
            <person name="Hainaut M."/>
            <person name="Harispe M.L."/>
            <person name="Henrissat B."/>
            <person name="Hilden K.S."/>
            <person name="Hope R."/>
            <person name="Hossain A."/>
            <person name="Karabika E."/>
            <person name="Karaffa L."/>
            <person name="Karanyi Z."/>
            <person name="Krasevec N."/>
            <person name="Kuo A."/>
            <person name="Kusch H."/>
            <person name="LaButti K."/>
            <person name="Lagendijk E.L."/>
            <person name="Lapidus A."/>
            <person name="Levasseur A."/>
            <person name="Lindquist E."/>
            <person name="Lipzen A."/>
            <person name="Logrieco A.F."/>
            <person name="MacCabe A."/>
            <person name="Maekelae M.R."/>
            <person name="Malavazi I."/>
            <person name="Melin P."/>
            <person name="Meyer V."/>
            <person name="Mielnichuk N."/>
            <person name="Miskei M."/>
            <person name="Molnar A.P."/>
            <person name="Mule G."/>
            <person name="Ngan C.Y."/>
            <person name="Orejas M."/>
            <person name="Orosz E."/>
            <person name="Ouedraogo J.P."/>
            <person name="Overkamp K.M."/>
            <person name="Park H.-S."/>
            <person name="Perrone G."/>
            <person name="Piumi F."/>
            <person name="Punt P.J."/>
            <person name="Ram A.F."/>
            <person name="Ramon A."/>
            <person name="Rauscher S."/>
            <person name="Record E."/>
            <person name="Riano-Pachon D.M."/>
            <person name="Robert V."/>
            <person name="Roehrig J."/>
            <person name="Ruller R."/>
            <person name="Salamov A."/>
            <person name="Salih N.S."/>
            <person name="Samson R.A."/>
            <person name="Sandor E."/>
            <person name="Sanguinetti M."/>
            <person name="Schuetze T."/>
            <person name="Sepcic K."/>
            <person name="Shelest E."/>
            <person name="Sherlock G."/>
            <person name="Sophianopoulou V."/>
            <person name="Squina F.M."/>
            <person name="Sun H."/>
            <person name="Susca A."/>
            <person name="Todd R.B."/>
            <person name="Tsang A."/>
            <person name="Unkles S.E."/>
            <person name="van de Wiele N."/>
            <person name="van Rossen-Uffink D."/>
            <person name="Oliveira J.V."/>
            <person name="Vesth T.C."/>
            <person name="Visser J."/>
            <person name="Yu J.-H."/>
            <person name="Zhou M."/>
            <person name="Andersen M.R."/>
            <person name="Archer D.B."/>
            <person name="Baker S.E."/>
            <person name="Benoit I."/>
            <person name="Brakhage A.A."/>
            <person name="Braus G.H."/>
            <person name="Fischer R."/>
            <person name="Frisvad J.C."/>
            <person name="Goldman G.H."/>
            <person name="Houbraken J."/>
            <person name="Oakley B."/>
            <person name="Pocsi I."/>
            <person name="Scazzocchio C."/>
            <person name="Seiboth B."/>
            <person name="vanKuyk P.A."/>
            <person name="Wortman J."/>
            <person name="Dyer P.S."/>
            <person name="Grigoriev I.V."/>
        </authorList>
    </citation>
    <scope>NUCLEOTIDE SEQUENCE [LARGE SCALE GENOMIC DNA]</scope>
    <source>
        <strain evidence="13">DTO 134E9</strain>
    </source>
</reference>
<evidence type="ECO:0000259" key="9">
    <source>
        <dbReference type="Pfam" id="PF14612"/>
    </source>
</evidence>
<dbReference type="GO" id="GO:0071051">
    <property type="term" value="P:poly(A)-dependent snoRNA 3'-end processing"/>
    <property type="evidence" value="ECO:0007669"/>
    <property type="project" value="TreeGrafter"/>
</dbReference>
<evidence type="ECO:0000256" key="4">
    <source>
        <dbReference type="ARBA" id="ARBA00022835"/>
    </source>
</evidence>
<dbReference type="GO" id="GO:0000177">
    <property type="term" value="C:cytoplasmic exosome (RNase complex)"/>
    <property type="evidence" value="ECO:0007669"/>
    <property type="project" value="TreeGrafter"/>
</dbReference>
<evidence type="ECO:0000313" key="13">
    <source>
        <dbReference type="Proteomes" id="UP000184383"/>
    </source>
</evidence>
<dbReference type="GO" id="GO:0006338">
    <property type="term" value="P:chromatin remodeling"/>
    <property type="evidence" value="ECO:0007669"/>
    <property type="project" value="InterPro"/>
</dbReference>
<dbReference type="AlphaFoldDB" id="A0A1L9RH47"/>
<dbReference type="GO" id="GO:0034475">
    <property type="term" value="P:U4 snRNA 3'-end processing"/>
    <property type="evidence" value="ECO:0007669"/>
    <property type="project" value="TreeGrafter"/>
</dbReference>
<feature type="domain" description="INO80 complex subunit 3 N-terminal" evidence="9">
    <location>
        <begin position="29"/>
        <end position="98"/>
    </location>
</feature>
<keyword evidence="13" id="KW-1185">Reference proteome</keyword>
<dbReference type="GO" id="GO:0000467">
    <property type="term" value="P:exonucleolytic trimming to generate mature 3'-end of 5.8S rRNA from tricistronic rRNA transcript (SSU-rRNA, 5.8S rRNA, LSU-rRNA)"/>
    <property type="evidence" value="ECO:0007669"/>
    <property type="project" value="TreeGrafter"/>
</dbReference>
<dbReference type="GO" id="GO:0071038">
    <property type="term" value="P:TRAMP-dependent tRNA surveillance pathway"/>
    <property type="evidence" value="ECO:0007669"/>
    <property type="project" value="TreeGrafter"/>
</dbReference>
<dbReference type="SUPFAM" id="SSF54791">
    <property type="entry name" value="Eukaryotic type KH-domain (KH-domain type I)"/>
    <property type="match status" value="1"/>
</dbReference>
<dbReference type="SUPFAM" id="SSF50249">
    <property type="entry name" value="Nucleic acid-binding proteins"/>
    <property type="match status" value="1"/>
</dbReference>
<dbReference type="GO" id="GO:0071034">
    <property type="term" value="P:CUT catabolic process"/>
    <property type="evidence" value="ECO:0007669"/>
    <property type="project" value="TreeGrafter"/>
</dbReference>
<name>A0A1L9RH47_ASPWE</name>
<dbReference type="InterPro" id="IPR055449">
    <property type="entry name" value="Iec3-like_M"/>
</dbReference>
<dbReference type="Pfam" id="PF24244">
    <property type="entry name" value="Iec3-like_M"/>
    <property type="match status" value="1"/>
</dbReference>
<dbReference type="CDD" id="cd22525">
    <property type="entry name" value="KH-I_Rrp4_eukar"/>
    <property type="match status" value="1"/>
</dbReference>
<evidence type="ECO:0008006" key="14">
    <source>
        <dbReference type="Google" id="ProtNLM"/>
    </source>
</evidence>
<dbReference type="InterPro" id="IPR048565">
    <property type="entry name" value="S1_RRP4"/>
</dbReference>
<keyword evidence="4" id="KW-0271">Exosome</keyword>
<dbReference type="CDD" id="cd05789">
    <property type="entry name" value="S1_Rrp4"/>
    <property type="match status" value="1"/>
</dbReference>
<feature type="domain" description="RRP4 S1" evidence="10">
    <location>
        <begin position="502"/>
        <end position="574"/>
    </location>
</feature>
<feature type="region of interest" description="Disordered" evidence="8">
    <location>
        <begin position="1"/>
        <end position="28"/>
    </location>
</feature>
<evidence type="ECO:0000259" key="10">
    <source>
        <dbReference type="Pfam" id="PF21266"/>
    </source>
</evidence>
<evidence type="ECO:0000259" key="11">
    <source>
        <dbReference type="Pfam" id="PF24244"/>
    </source>
</evidence>
<dbReference type="PANTHER" id="PTHR21321:SF4">
    <property type="entry name" value="EXOSOME COMPLEX COMPONENT RRP4"/>
    <property type="match status" value="1"/>
</dbReference>
<dbReference type="GO" id="GO:0003723">
    <property type="term" value="F:RNA binding"/>
    <property type="evidence" value="ECO:0007669"/>
    <property type="project" value="UniProtKB-KW"/>
</dbReference>
<dbReference type="PANTHER" id="PTHR21321">
    <property type="entry name" value="PNAS-3 RELATED"/>
    <property type="match status" value="1"/>
</dbReference>
<feature type="region of interest" description="Disordered" evidence="8">
    <location>
        <begin position="385"/>
        <end position="414"/>
    </location>
</feature>
<dbReference type="GO" id="GO:0031011">
    <property type="term" value="C:Ino80 complex"/>
    <property type="evidence" value="ECO:0007669"/>
    <property type="project" value="InterPro"/>
</dbReference>
<evidence type="ECO:0000256" key="2">
    <source>
        <dbReference type="ARBA" id="ARBA00009155"/>
    </source>
</evidence>
<feature type="coiled-coil region" evidence="7">
    <location>
        <begin position="52"/>
        <end position="79"/>
    </location>
</feature>
<dbReference type="VEuPathDB" id="FungiDB:ASPWEDRAFT_112880"/>
<evidence type="ECO:0000256" key="6">
    <source>
        <dbReference type="ARBA" id="ARBA00023242"/>
    </source>
</evidence>
<protein>
    <recommendedName>
        <fullName evidence="14">Exosome complex component N-terminal domain-containing protein</fullName>
    </recommendedName>
</protein>
<organism evidence="12 13">
    <name type="scientific">Aspergillus wentii DTO 134E9</name>
    <dbReference type="NCBI Taxonomy" id="1073089"/>
    <lineage>
        <taxon>Eukaryota</taxon>
        <taxon>Fungi</taxon>
        <taxon>Dikarya</taxon>
        <taxon>Ascomycota</taxon>
        <taxon>Pezizomycotina</taxon>
        <taxon>Eurotiomycetes</taxon>
        <taxon>Eurotiomycetidae</taxon>
        <taxon>Eurotiales</taxon>
        <taxon>Aspergillaceae</taxon>
        <taxon>Aspergillus</taxon>
        <taxon>Aspergillus subgen. Cremei</taxon>
    </lineage>
</organism>
<keyword evidence="5" id="KW-0694">RNA-binding</keyword>
<dbReference type="Pfam" id="PF21266">
    <property type="entry name" value="S1_RRP4"/>
    <property type="match status" value="1"/>
</dbReference>
<keyword evidence="7" id="KW-0175">Coiled coil</keyword>
<comment type="similarity">
    <text evidence="2">Belongs to the RRP4 family.</text>
</comment>
<keyword evidence="3" id="KW-0698">rRNA processing</keyword>
<evidence type="ECO:0000256" key="7">
    <source>
        <dbReference type="SAM" id="Coils"/>
    </source>
</evidence>
<dbReference type="GeneID" id="63744214"/>
<accession>A0A1L9RH47</accession>
<feature type="region of interest" description="Disordered" evidence="8">
    <location>
        <begin position="252"/>
        <end position="339"/>
    </location>
</feature>
<dbReference type="RefSeq" id="XP_040687936.1">
    <property type="nucleotide sequence ID" value="XM_040828366.1"/>
</dbReference>
<gene>
    <name evidence="12" type="ORF">ASPWEDRAFT_112880</name>
</gene>
<feature type="domain" description="INO80 complex subunit 3-like middle region" evidence="11">
    <location>
        <begin position="159"/>
        <end position="257"/>
    </location>
</feature>
<evidence type="ECO:0000256" key="8">
    <source>
        <dbReference type="SAM" id="MobiDB-lite"/>
    </source>
</evidence>
<dbReference type="FunFam" id="2.40.50.140:FF:000038">
    <property type="entry name" value="Exosome complex component RRP4"/>
    <property type="match status" value="1"/>
</dbReference>
<dbReference type="GO" id="GO:0071035">
    <property type="term" value="P:nuclear polyadenylation-dependent rRNA catabolic process"/>
    <property type="evidence" value="ECO:0007669"/>
    <property type="project" value="TreeGrafter"/>
</dbReference>
<dbReference type="GO" id="GO:0071028">
    <property type="term" value="P:nuclear mRNA surveillance"/>
    <property type="evidence" value="ECO:0007669"/>
    <property type="project" value="UniProtKB-ARBA"/>
</dbReference>
<dbReference type="GO" id="GO:0000176">
    <property type="term" value="C:nuclear exosome (RNase complex)"/>
    <property type="evidence" value="ECO:0007669"/>
    <property type="project" value="UniProtKB-ARBA"/>
</dbReference>
<dbReference type="Pfam" id="PF14612">
    <property type="entry name" value="Ino80_Iec3"/>
    <property type="match status" value="1"/>
</dbReference>
<evidence type="ECO:0000256" key="5">
    <source>
        <dbReference type="ARBA" id="ARBA00022884"/>
    </source>
</evidence>
<feature type="compositionally biased region" description="Polar residues" evidence="8">
    <location>
        <begin position="265"/>
        <end position="280"/>
    </location>
</feature>
<dbReference type="Gene3D" id="2.40.50.140">
    <property type="entry name" value="Nucleic acid-binding proteins"/>
    <property type="match status" value="1"/>
</dbReference>
<sequence>MVQDNDESQSMAESLPDAPAATPAKQSYRSFKKKYAKLKVKFELGMRESESLIREELRIEDLSKRIQEQNDQLLEVLLEFNDSLHISPSLRYDLSAPGDDFFLPTPDRELSPMHKNATVANSALKQASAGMAAGEIVPENYRGLEGNVKRDTAFAPEMQYSSLTKLPHTTSHPEEQSLSAESTFGHTLGFLTPEHETEYYLAMDARLGDESAALQLSRTSDKPSFADRERDASLRNPVSVYNWLRRNQPHIFLQDNENASEKSGSRPSNPRGSKRAPTTQPRKDEDVYDEDGILVESGPTPGSTKGKRKRDEDTGYRPKGGSSRSNRKKKDEGSSDLTSTTFQLSTFPGCFINLVIAGLYRISCITFKMAITILPPVVEDVDISHADSDDDSMSVDSDGGVDLAGGASRPGKRARLAGGNKIGAGIVTPGEVVTDDPQWMRSVFLFLCSWRLISSTSDGILTKILRGHGTYTNPLSTSIIATVAGTVQKTNKLLSVTPIRARYTPEIGDLVVGRIVEVQSRRWKVDVAAPLLAQLPLSAINLPGGILRRRTSADELQIRTFFSEGDLVVAEVQSVHSDGAASLHTRSLKYGKLRNGVFLAVTGTGGSGASSSNVKGGIGPGSAAGGTVGTTGTGGVVRSRRQVWTISTANGGGDVNVILGVNGYIWIAKHTDGTAAASSTTDSVSITRMEEMVSSSIYSSQNDEILPQTRREIARLAQSIRVLVQGGVPVDEETVMSSYEASLQVDLEVGDDDEDEDGKREGREYLEGDKAQRILELVLERR</sequence>
<dbReference type="STRING" id="1073089.A0A1L9RH47"/>
<dbReference type="Proteomes" id="UP000184383">
    <property type="component" value="Unassembled WGS sequence"/>
</dbReference>
<comment type="subcellular location">
    <subcellularLocation>
        <location evidence="1">Nucleus</location>
    </subcellularLocation>
</comment>
<evidence type="ECO:0000256" key="3">
    <source>
        <dbReference type="ARBA" id="ARBA00022552"/>
    </source>
</evidence>
<dbReference type="OrthoDB" id="1650at2759"/>
<keyword evidence="6" id="KW-0539">Nucleus</keyword>
<dbReference type="InterPro" id="IPR012340">
    <property type="entry name" value="NA-bd_OB-fold"/>
</dbReference>
<dbReference type="InterPro" id="IPR026699">
    <property type="entry name" value="Exosome_RNA_bind1/RRP40/RRP4"/>
</dbReference>
<evidence type="ECO:0000256" key="1">
    <source>
        <dbReference type="ARBA" id="ARBA00004123"/>
    </source>
</evidence>